<evidence type="ECO:0000313" key="9">
    <source>
        <dbReference type="EMBL" id="CAK1550330.1"/>
    </source>
</evidence>
<dbReference type="InterPro" id="IPR019956">
    <property type="entry name" value="Ubiquitin_dom"/>
</dbReference>
<feature type="coiled-coil region" evidence="5">
    <location>
        <begin position="521"/>
        <end position="548"/>
    </location>
</feature>
<organism evidence="9 10">
    <name type="scientific">Leptosia nina</name>
    <dbReference type="NCBI Taxonomy" id="320188"/>
    <lineage>
        <taxon>Eukaryota</taxon>
        <taxon>Metazoa</taxon>
        <taxon>Ecdysozoa</taxon>
        <taxon>Arthropoda</taxon>
        <taxon>Hexapoda</taxon>
        <taxon>Insecta</taxon>
        <taxon>Pterygota</taxon>
        <taxon>Neoptera</taxon>
        <taxon>Endopterygota</taxon>
        <taxon>Lepidoptera</taxon>
        <taxon>Glossata</taxon>
        <taxon>Ditrysia</taxon>
        <taxon>Papilionoidea</taxon>
        <taxon>Pieridae</taxon>
        <taxon>Pierinae</taxon>
        <taxon>Leptosia</taxon>
    </lineage>
</organism>
<evidence type="ECO:0000256" key="1">
    <source>
        <dbReference type="ARBA" id="ARBA00022723"/>
    </source>
</evidence>
<reference evidence="9 10" key="1">
    <citation type="submission" date="2023-11" db="EMBL/GenBank/DDBJ databases">
        <authorList>
            <person name="Okamura Y."/>
        </authorList>
    </citation>
    <scope>NUCLEOTIDE SEQUENCE [LARGE SCALE GENOMIC DNA]</scope>
</reference>
<gene>
    <name evidence="9" type="ORF">LNINA_LOCUS9563</name>
</gene>
<dbReference type="InterPro" id="IPR000058">
    <property type="entry name" value="Znf_AN1"/>
</dbReference>
<dbReference type="SMART" id="SM00213">
    <property type="entry name" value="UBQ"/>
    <property type="match status" value="1"/>
</dbReference>
<sequence>MSQHGYPERLSNTSKGFQEDVSSQTMEVLVETLTGTAFEITVSPSDTILDIKSKIYRVEGIPVSQQHLVYNLRELEDARSLREQSVCDGAKLRLVLGLRGGPVATRRLPPPEPWNDIEQLLASKRGECDGSSGSGSGCKVTVVVFREGERVNMLRVKENKDGTYSPIDNNKYSSSLGHLVECDTDEAFVGAATGKGSAKGAPRAPSAEAVADMVHENAVTMTKMMQLRHRMHMLTATRPPIASSVFKGKRDIQKTRSEEILSVPSLLDDNPDYRTYTPIEDALYDGNYTRYDFDCSFSERYTLLPPIGTRTDSEPNIPDPDDSSRLKLSDALSGSILVKREKKEERTVRDDPLARGDVDTQLAADSLAAIHATEYGPLVVGEASGWRARGFGSSSQLAGGSLAGSLAGGLTGSLAGGLTGSLAGGLPGALGGGGVAGSSSALHVRARHSARSSPPLSDALFSSSTSDLEHLKRNRILPALSRHRNREHLHLSDERLDHTPSPHQASVRSPPLNKEVGSERRQRRIDKITEMEQRFKQEEREVLQEQEKIPEEKVKKVKIRCAFCKKRLSIATVHTCRCGAELCAPHRYAEVHGCAYDYKAGALASLQRANPLVSAPKLPKI</sequence>
<dbReference type="Gene3D" id="4.10.1110.10">
    <property type="entry name" value="AN1-like Zinc finger"/>
    <property type="match status" value="1"/>
</dbReference>
<feature type="region of interest" description="Disordered" evidence="6">
    <location>
        <begin position="1"/>
        <end position="21"/>
    </location>
</feature>
<evidence type="ECO:0000256" key="5">
    <source>
        <dbReference type="SAM" id="Coils"/>
    </source>
</evidence>
<dbReference type="Pfam" id="PF00240">
    <property type="entry name" value="ubiquitin"/>
    <property type="match status" value="1"/>
</dbReference>
<dbReference type="Gene3D" id="3.10.20.90">
    <property type="entry name" value="Phosphatidylinositol 3-kinase Catalytic Subunit, Chain A, domain 1"/>
    <property type="match status" value="1"/>
</dbReference>
<dbReference type="CDD" id="cd01802">
    <property type="entry name" value="Ubl_ZFAND4"/>
    <property type="match status" value="1"/>
</dbReference>
<dbReference type="InterPro" id="IPR053061">
    <property type="entry name" value="AN1-type_zinc_finger"/>
</dbReference>
<dbReference type="AlphaFoldDB" id="A0AAV1JLT7"/>
<dbReference type="InterPro" id="IPR029071">
    <property type="entry name" value="Ubiquitin-like_domsf"/>
</dbReference>
<dbReference type="PRINTS" id="PR00348">
    <property type="entry name" value="UBIQUITIN"/>
</dbReference>
<feature type="region of interest" description="Disordered" evidence="6">
    <location>
        <begin position="492"/>
        <end position="521"/>
    </location>
</feature>
<accession>A0AAV1JLT7</accession>
<comment type="caution">
    <text evidence="9">The sequence shown here is derived from an EMBL/GenBank/DDBJ whole genome shotgun (WGS) entry which is preliminary data.</text>
</comment>
<feature type="domain" description="AN1-type" evidence="8">
    <location>
        <begin position="555"/>
        <end position="602"/>
    </location>
</feature>
<keyword evidence="1" id="KW-0479">Metal-binding</keyword>
<name>A0AAV1JLT7_9NEOP</name>
<dbReference type="SUPFAM" id="SSF118310">
    <property type="entry name" value="AN1-like Zinc finger"/>
    <property type="match status" value="1"/>
</dbReference>
<dbReference type="GO" id="GO:0008270">
    <property type="term" value="F:zinc ion binding"/>
    <property type="evidence" value="ECO:0007669"/>
    <property type="project" value="UniProtKB-KW"/>
</dbReference>
<evidence type="ECO:0000256" key="3">
    <source>
        <dbReference type="ARBA" id="ARBA00022833"/>
    </source>
</evidence>
<dbReference type="EMBL" id="CAVLEF010000081">
    <property type="protein sequence ID" value="CAK1550330.1"/>
    <property type="molecule type" value="Genomic_DNA"/>
</dbReference>
<evidence type="ECO:0000256" key="2">
    <source>
        <dbReference type="ARBA" id="ARBA00022771"/>
    </source>
</evidence>
<keyword evidence="2 4" id="KW-0863">Zinc-finger</keyword>
<evidence type="ECO:0000313" key="10">
    <source>
        <dbReference type="Proteomes" id="UP001497472"/>
    </source>
</evidence>
<feature type="domain" description="Ubiquitin-like" evidence="7">
    <location>
        <begin position="26"/>
        <end position="101"/>
    </location>
</feature>
<dbReference type="InterPro" id="IPR000626">
    <property type="entry name" value="Ubiquitin-like_dom"/>
</dbReference>
<keyword evidence="5" id="KW-0175">Coiled coil</keyword>
<keyword evidence="3" id="KW-0862">Zinc</keyword>
<evidence type="ECO:0000256" key="4">
    <source>
        <dbReference type="PROSITE-ProRule" id="PRU00449"/>
    </source>
</evidence>
<dbReference type="PANTHER" id="PTHR46728">
    <property type="entry name" value="AN1-TYPE ZINC FINGER PROTEIN 4"/>
    <property type="match status" value="1"/>
</dbReference>
<feature type="region of interest" description="Disordered" evidence="6">
    <location>
        <begin position="306"/>
        <end position="325"/>
    </location>
</feature>
<evidence type="ECO:0000259" key="8">
    <source>
        <dbReference type="PROSITE" id="PS51039"/>
    </source>
</evidence>
<dbReference type="Proteomes" id="UP001497472">
    <property type="component" value="Unassembled WGS sequence"/>
</dbReference>
<protein>
    <recommendedName>
        <fullName evidence="11">AN1-type zinc finger protein 4</fullName>
    </recommendedName>
</protein>
<dbReference type="PROSITE" id="PS50053">
    <property type="entry name" value="UBIQUITIN_2"/>
    <property type="match status" value="1"/>
</dbReference>
<evidence type="ECO:0008006" key="11">
    <source>
        <dbReference type="Google" id="ProtNLM"/>
    </source>
</evidence>
<evidence type="ECO:0000259" key="7">
    <source>
        <dbReference type="PROSITE" id="PS50053"/>
    </source>
</evidence>
<dbReference type="PANTHER" id="PTHR46728:SF1">
    <property type="entry name" value="AN1-TYPE ZINC FINGER PROTEIN 4"/>
    <property type="match status" value="1"/>
</dbReference>
<evidence type="ECO:0000256" key="6">
    <source>
        <dbReference type="SAM" id="MobiDB-lite"/>
    </source>
</evidence>
<dbReference type="PROSITE" id="PS51039">
    <property type="entry name" value="ZF_AN1"/>
    <property type="match status" value="1"/>
</dbReference>
<feature type="compositionally biased region" description="Polar residues" evidence="6">
    <location>
        <begin position="10"/>
        <end position="21"/>
    </location>
</feature>
<dbReference type="SUPFAM" id="SSF54236">
    <property type="entry name" value="Ubiquitin-like"/>
    <property type="match status" value="1"/>
</dbReference>
<dbReference type="SMART" id="SM00154">
    <property type="entry name" value="ZnF_AN1"/>
    <property type="match status" value="1"/>
</dbReference>
<dbReference type="InterPro" id="IPR035896">
    <property type="entry name" value="AN1-like_Znf"/>
</dbReference>
<proteinExistence type="predicted"/>
<keyword evidence="10" id="KW-1185">Reference proteome</keyword>